<keyword evidence="1" id="KW-0689">Ribosomal protein</keyword>
<accession>A0A140L576</accession>
<dbReference type="PATRIC" id="fig|520764.3.peg.1929"/>
<dbReference type="InParanoid" id="A0A140L576"/>
<proteinExistence type="predicted"/>
<keyword evidence="2" id="KW-0687">Ribonucleoprotein</keyword>
<protein>
    <recommendedName>
        <fullName evidence="5">50S ribosomal protein L14e</fullName>
    </recommendedName>
</protein>
<comment type="caution">
    <text evidence="3">The sequence shown here is derived from an EMBL/GenBank/DDBJ whole genome shotgun (WGS) entry which is preliminary data.</text>
</comment>
<organism evidence="3 4">
    <name type="scientific">Fervidicola ferrireducens</name>
    <dbReference type="NCBI Taxonomy" id="520764"/>
    <lineage>
        <taxon>Bacteria</taxon>
        <taxon>Bacillati</taxon>
        <taxon>Bacillota</taxon>
        <taxon>Clostridia</taxon>
        <taxon>Thermosediminibacterales</taxon>
        <taxon>Thermosediminibacteraceae</taxon>
        <taxon>Fervidicola</taxon>
    </lineage>
</organism>
<dbReference type="CDD" id="cd06088">
    <property type="entry name" value="KOW_RPL14"/>
    <property type="match status" value="1"/>
</dbReference>
<evidence type="ECO:0008006" key="5">
    <source>
        <dbReference type="Google" id="ProtNLM"/>
    </source>
</evidence>
<dbReference type="InterPro" id="IPR041985">
    <property type="entry name" value="Ribosomal_eL14_KOW"/>
</dbReference>
<evidence type="ECO:0000313" key="4">
    <source>
        <dbReference type="Proteomes" id="UP000070427"/>
    </source>
</evidence>
<dbReference type="GO" id="GO:1990904">
    <property type="term" value="C:ribonucleoprotein complex"/>
    <property type="evidence" value="ECO:0007669"/>
    <property type="project" value="UniProtKB-KW"/>
</dbReference>
<evidence type="ECO:0000256" key="1">
    <source>
        <dbReference type="ARBA" id="ARBA00022980"/>
    </source>
</evidence>
<dbReference type="SUPFAM" id="SSF50104">
    <property type="entry name" value="Translation proteins SH3-like domain"/>
    <property type="match status" value="1"/>
</dbReference>
<name>A0A140L576_9FIRM</name>
<keyword evidence="4" id="KW-1185">Reference proteome</keyword>
<dbReference type="InterPro" id="IPR008991">
    <property type="entry name" value="Translation_prot_SH3-like_sf"/>
</dbReference>
<reference evidence="3 4" key="1">
    <citation type="submission" date="2015-12" db="EMBL/GenBank/DDBJ databases">
        <title>Draft genome sequnece of Fervidicola ferrireducens strain Y170.</title>
        <authorList>
            <person name="Patel B.K."/>
        </authorList>
    </citation>
    <scope>NUCLEOTIDE SEQUENCE [LARGE SCALE GENOMIC DNA]</scope>
    <source>
        <strain evidence="3 4">Y170</strain>
    </source>
</reference>
<dbReference type="RefSeq" id="WP_066354038.1">
    <property type="nucleotide sequence ID" value="NZ_LOED01000024.1"/>
</dbReference>
<dbReference type="EMBL" id="LOED01000024">
    <property type="protein sequence ID" value="KXG75701.1"/>
    <property type="molecule type" value="Genomic_DNA"/>
</dbReference>
<gene>
    <name evidence="3" type="ORF">AN618_17930</name>
</gene>
<dbReference type="AlphaFoldDB" id="A0A140L576"/>
<dbReference type="STRING" id="520764.AN618_17930"/>
<dbReference type="OrthoDB" id="1683515at2"/>
<evidence type="ECO:0000256" key="2">
    <source>
        <dbReference type="ARBA" id="ARBA00023274"/>
    </source>
</evidence>
<dbReference type="GO" id="GO:0005840">
    <property type="term" value="C:ribosome"/>
    <property type="evidence" value="ECO:0007669"/>
    <property type="project" value="UniProtKB-KW"/>
</dbReference>
<dbReference type="Proteomes" id="UP000070427">
    <property type="component" value="Unassembled WGS sequence"/>
</dbReference>
<dbReference type="InterPro" id="IPR014722">
    <property type="entry name" value="Rib_uL2_dom2"/>
</dbReference>
<sequence>MKEVEPGQVVMSCAGRDKGRFMLVVGIIDSEYVYVADGKLRKIEKPKKKKLKHLKILNRKSGFIHEKIMNGRKVYNEEIRRALEELVEKPDDNRS</sequence>
<dbReference type="Gene3D" id="2.30.30.30">
    <property type="match status" value="1"/>
</dbReference>
<evidence type="ECO:0000313" key="3">
    <source>
        <dbReference type="EMBL" id="KXG75701.1"/>
    </source>
</evidence>